<sequence length="153" mass="17831">MNTERKIYSLMTVAEDQQTLSEEFIKLQQQEMIQLKQERKSLVSAHRDVLQDIQNQLGSRLHWSWIGITFLVCFFISALFVIFGYGYSQLLIKDINKYQRQSDIAEANYEALKAKNADLMTCKHNGKSYPCVRVMTSYGSYGDNRDIYILDPK</sequence>
<keyword evidence="1" id="KW-0812">Transmembrane</keyword>
<reference evidence="2 3" key="1">
    <citation type="submission" date="2022-01" db="EMBL/GenBank/DDBJ databases">
        <title>Whole genome-based taxonomy of the Shewanellaceae.</title>
        <authorList>
            <person name="Martin-Rodriguez A.J."/>
        </authorList>
    </citation>
    <scope>NUCLEOTIDE SEQUENCE [LARGE SCALE GENOMIC DNA]</scope>
    <source>
        <strain evidence="2 3">DSM 17177</strain>
    </source>
</reference>
<proteinExistence type="predicted"/>
<organism evidence="2 3">
    <name type="scientific">Shewanella surugensis</name>
    <dbReference type="NCBI Taxonomy" id="212020"/>
    <lineage>
        <taxon>Bacteria</taxon>
        <taxon>Pseudomonadati</taxon>
        <taxon>Pseudomonadota</taxon>
        <taxon>Gammaproteobacteria</taxon>
        <taxon>Alteromonadales</taxon>
        <taxon>Shewanellaceae</taxon>
        <taxon>Shewanella</taxon>
    </lineage>
</organism>
<name>A0ABT0LJU9_9GAMM</name>
<keyword evidence="1" id="KW-0472">Membrane</keyword>
<evidence type="ECO:0000313" key="3">
    <source>
        <dbReference type="Proteomes" id="UP001203423"/>
    </source>
</evidence>
<keyword evidence="3" id="KW-1185">Reference proteome</keyword>
<accession>A0ABT0LJU9</accession>
<feature type="transmembrane region" description="Helical" evidence="1">
    <location>
        <begin position="65"/>
        <end position="87"/>
    </location>
</feature>
<evidence type="ECO:0000313" key="2">
    <source>
        <dbReference type="EMBL" id="MCL1127968.1"/>
    </source>
</evidence>
<keyword evidence="1" id="KW-1133">Transmembrane helix</keyword>
<gene>
    <name evidence="2" type="ORF">L2764_26845</name>
</gene>
<dbReference type="EMBL" id="JAKIKS010000275">
    <property type="protein sequence ID" value="MCL1127968.1"/>
    <property type="molecule type" value="Genomic_DNA"/>
</dbReference>
<protein>
    <submittedName>
        <fullName evidence="2">Uncharacterized protein</fullName>
    </submittedName>
</protein>
<comment type="caution">
    <text evidence="2">The sequence shown here is derived from an EMBL/GenBank/DDBJ whole genome shotgun (WGS) entry which is preliminary data.</text>
</comment>
<dbReference type="Proteomes" id="UP001203423">
    <property type="component" value="Unassembled WGS sequence"/>
</dbReference>
<evidence type="ECO:0000256" key="1">
    <source>
        <dbReference type="SAM" id="Phobius"/>
    </source>
</evidence>
<dbReference type="RefSeq" id="WP_248943391.1">
    <property type="nucleotide sequence ID" value="NZ_JAKIKS010000275.1"/>
</dbReference>